<evidence type="ECO:0000313" key="1">
    <source>
        <dbReference type="EMBL" id="GAA1843403.1"/>
    </source>
</evidence>
<gene>
    <name evidence="1" type="ORF">GCM10009750_32130</name>
</gene>
<dbReference type="Proteomes" id="UP001501746">
    <property type="component" value="Unassembled WGS sequence"/>
</dbReference>
<dbReference type="EMBL" id="BAAANK010000009">
    <property type="protein sequence ID" value="GAA1843403.1"/>
    <property type="molecule type" value="Genomic_DNA"/>
</dbReference>
<reference evidence="2" key="1">
    <citation type="journal article" date="2019" name="Int. J. Syst. Evol. Microbiol.">
        <title>The Global Catalogue of Microorganisms (GCM) 10K type strain sequencing project: providing services to taxonomists for standard genome sequencing and annotation.</title>
        <authorList>
            <consortium name="The Broad Institute Genomics Platform"/>
            <consortium name="The Broad Institute Genome Sequencing Center for Infectious Disease"/>
            <person name="Wu L."/>
            <person name="Ma J."/>
        </authorList>
    </citation>
    <scope>NUCLEOTIDE SEQUENCE [LARGE SCALE GENOMIC DNA]</scope>
    <source>
        <strain evidence="2">JCM 14323</strain>
    </source>
</reference>
<sequence>MTAPRSAPAPHATRVEELQARIRGMQATRLETKAVPTHPAFADVLPGGTLREGTVVQVEGSMTLLMALLAGPSAGGAWAAVVGMPEFGVEAASRFGIALERLVLVPDPGAQWLAVSAALVDVMPVVAVRPATRVSPAEASRLQARLRQRGTTLLVAGAWPGSDARLGLEASEWHGIDRGHGNLVDREVVVNAAGRGEFARHARSRLRLPGRSLEFAPVPAGPGPAEPVLAPAAASAPIPPRSVAPELPAPVSIVPRPIAIGLVGQARRRAG</sequence>
<name>A0ABP4Z9G9_9MICO</name>
<organism evidence="1 2">
    <name type="scientific">Agromyces salentinus</name>
    <dbReference type="NCBI Taxonomy" id="269421"/>
    <lineage>
        <taxon>Bacteria</taxon>
        <taxon>Bacillati</taxon>
        <taxon>Actinomycetota</taxon>
        <taxon>Actinomycetes</taxon>
        <taxon>Micrococcales</taxon>
        <taxon>Microbacteriaceae</taxon>
        <taxon>Agromyces</taxon>
    </lineage>
</organism>
<keyword evidence="2" id="KW-1185">Reference proteome</keyword>
<proteinExistence type="predicted"/>
<protein>
    <recommendedName>
        <fullName evidence="3">Protein ImuA</fullName>
    </recommendedName>
</protein>
<comment type="caution">
    <text evidence="1">The sequence shown here is derived from an EMBL/GenBank/DDBJ whole genome shotgun (WGS) entry which is preliminary data.</text>
</comment>
<evidence type="ECO:0000313" key="2">
    <source>
        <dbReference type="Proteomes" id="UP001501746"/>
    </source>
</evidence>
<evidence type="ECO:0008006" key="3">
    <source>
        <dbReference type="Google" id="ProtNLM"/>
    </source>
</evidence>
<dbReference type="RefSeq" id="WP_157426188.1">
    <property type="nucleotide sequence ID" value="NZ_BAAANK010000009.1"/>
</dbReference>
<accession>A0ABP4Z9G9</accession>